<dbReference type="KEGG" id="kne:92183043"/>
<protein>
    <submittedName>
        <fullName evidence="2">Uncharacterized protein</fullName>
    </submittedName>
</protein>
<feature type="region of interest" description="Disordered" evidence="1">
    <location>
        <begin position="155"/>
        <end position="200"/>
    </location>
</feature>
<feature type="compositionally biased region" description="Basic and acidic residues" evidence="1">
    <location>
        <begin position="155"/>
        <end position="173"/>
    </location>
</feature>
<evidence type="ECO:0000313" key="3">
    <source>
        <dbReference type="Proteomes" id="UP001388673"/>
    </source>
</evidence>
<dbReference type="Proteomes" id="UP001388673">
    <property type="component" value="Unassembled WGS sequence"/>
</dbReference>
<dbReference type="RefSeq" id="XP_066800648.1">
    <property type="nucleotide sequence ID" value="XM_066948875.1"/>
</dbReference>
<comment type="caution">
    <text evidence="2">The sequence shown here is derived from an EMBL/GenBank/DDBJ whole genome shotgun (WGS) entry which is preliminary data.</text>
</comment>
<gene>
    <name evidence="2" type="ORF">IAR55_005785</name>
</gene>
<dbReference type="AlphaFoldDB" id="A0AAW0YVG4"/>
<dbReference type="EMBL" id="JBCAWK010000011">
    <property type="protein sequence ID" value="KAK8846698.1"/>
    <property type="molecule type" value="Genomic_DNA"/>
</dbReference>
<feature type="compositionally biased region" description="Polar residues" evidence="1">
    <location>
        <begin position="219"/>
        <end position="230"/>
    </location>
</feature>
<proteinExistence type="predicted"/>
<sequence>MGTRPINPLEPYLTLSNLTHRLAGSTIDLATSLEQGDDGRVIWVIKALDPWDGEVGPRTAFKMVLNEDNDTTPVNTEVIQSNVGWLTEIWERGKVFLDYNMDEGQFRLLFGLNSDDEYVVREAEEVGKGGVSIVKEVGVREDGGVSDEIKVEPQWKKRGDGQDHQGEAKHDYDDGLVVGPENQSGKHGETYAGPSGDSPLLLLTADEVIQPRRERDMMQTPSDKIQNKACTSGKRRQDMELAIEVIEVSVASSP</sequence>
<evidence type="ECO:0000313" key="2">
    <source>
        <dbReference type="EMBL" id="KAK8846698.1"/>
    </source>
</evidence>
<keyword evidence="3" id="KW-1185">Reference proteome</keyword>
<organism evidence="2 3">
    <name type="scientific">Kwoniella newhampshirensis</name>
    <dbReference type="NCBI Taxonomy" id="1651941"/>
    <lineage>
        <taxon>Eukaryota</taxon>
        <taxon>Fungi</taxon>
        <taxon>Dikarya</taxon>
        <taxon>Basidiomycota</taxon>
        <taxon>Agaricomycotina</taxon>
        <taxon>Tremellomycetes</taxon>
        <taxon>Tremellales</taxon>
        <taxon>Cryptococcaceae</taxon>
        <taxon>Kwoniella</taxon>
    </lineage>
</organism>
<feature type="region of interest" description="Disordered" evidence="1">
    <location>
        <begin position="213"/>
        <end position="236"/>
    </location>
</feature>
<accession>A0AAW0YVG4</accession>
<dbReference type="GeneID" id="92183043"/>
<name>A0AAW0YVG4_9TREE</name>
<evidence type="ECO:0000256" key="1">
    <source>
        <dbReference type="SAM" id="MobiDB-lite"/>
    </source>
</evidence>
<reference evidence="2 3" key="1">
    <citation type="journal article" date="2024" name="bioRxiv">
        <title>Comparative genomics of Cryptococcus and Kwoniella reveals pathogenesis evolution and contrasting karyotype dynamics via intercentromeric recombination or chromosome fusion.</title>
        <authorList>
            <person name="Coelho M.A."/>
            <person name="David-Palma M."/>
            <person name="Shea T."/>
            <person name="Bowers K."/>
            <person name="McGinley-Smith S."/>
            <person name="Mohammad A.W."/>
            <person name="Gnirke A."/>
            <person name="Yurkov A.M."/>
            <person name="Nowrousian M."/>
            <person name="Sun S."/>
            <person name="Cuomo C.A."/>
            <person name="Heitman J."/>
        </authorList>
    </citation>
    <scope>NUCLEOTIDE SEQUENCE [LARGE SCALE GENOMIC DNA]</scope>
    <source>
        <strain evidence="2 3">CBS 13917</strain>
    </source>
</reference>